<protein>
    <submittedName>
        <fullName evidence="1">Uncharacterized protein</fullName>
    </submittedName>
</protein>
<dbReference type="GeneID" id="77927709"/>
<name>A0A8F2IW73_9CAUD</name>
<proteinExistence type="predicted"/>
<organism evidence="1 2">
    <name type="scientific">Streptomyces phage TunaTartare</name>
    <dbReference type="NCBI Taxonomy" id="2848887"/>
    <lineage>
        <taxon>Viruses</taxon>
        <taxon>Duplodnaviria</taxon>
        <taxon>Heunggongvirae</taxon>
        <taxon>Uroviricota</taxon>
        <taxon>Caudoviricetes</taxon>
        <taxon>Stanwilliamsviridae</taxon>
        <taxon>Loccivirinae</taxon>
        <taxon>Faustvirus</taxon>
        <taxon>Faustvirus tunatartare</taxon>
    </lineage>
</organism>
<keyword evidence="2" id="KW-1185">Reference proteome</keyword>
<sequence>MSFSVSRDIFGMDFEDPLRDLIDKIDDQIIEKYQLGWVHDEFGSDWDIEKAKEYYNERGIPFFIPEPSSYDTLLILYKMIESGEIEFNPRRPRGAKRGTVQP</sequence>
<dbReference type="KEGG" id="vg:77927709"/>
<dbReference type="EMBL" id="MW822145">
    <property type="protein sequence ID" value="QWT30014.1"/>
    <property type="molecule type" value="Genomic_DNA"/>
</dbReference>
<evidence type="ECO:0000313" key="1">
    <source>
        <dbReference type="EMBL" id="QWT30014.1"/>
    </source>
</evidence>
<dbReference type="Proteomes" id="UP000683399">
    <property type="component" value="Segment"/>
</dbReference>
<accession>A0A8F2IW73</accession>
<gene>
    <name evidence="1" type="primary">141</name>
    <name evidence="1" type="ORF">SEA_TUNATARTARE_141</name>
</gene>
<dbReference type="RefSeq" id="YP_010651971.1">
    <property type="nucleotide sequence ID" value="NC_070784.1"/>
</dbReference>
<reference evidence="1 2" key="1">
    <citation type="submission" date="2021-03" db="EMBL/GenBank/DDBJ databases">
        <authorList>
            <person name="Alqahtani R."/>
            <person name="Behailu E."/>
            <person name="Cappabianca D.W."/>
            <person name="Csanadi-Schwartz K.M."/>
            <person name="Dalal A.S."/>
            <person name="Fahim M.S."/>
            <person name="Franklin J.M."/>
            <person name="Gluckman M.H."/>
            <person name="Levine C.J."/>
            <person name="Martin N."/>
            <person name="Milza N."/>
            <person name="Najmabadi R."/>
            <person name="Newman A.M."/>
            <person name="Pajunar M."/>
            <person name="Qalawee I."/>
            <person name="Rizvi A."/>
            <person name="Samuel A."/>
            <person name="Smith A."/>
            <person name="Swann F.E."/>
            <person name="Sweeney P."/>
            <person name="Torres N.R."/>
            <person name="Ventrone L."/>
            <person name="Ventura L."/>
            <person name="Wroe M."/>
            <person name="Acquaye N.A."/>
            <person name="Agnes T.J."/>
            <person name="Ahmed A."/>
            <person name="Ahmed S."/>
            <person name="Amodu B.A."/>
            <person name="Arefeayne N.F."/>
            <person name="Asamoah-Frimpong E.A."/>
            <person name="Attaran A."/>
            <person name="Barragan J.M."/>
            <person name="Baumgarten L.N."/>
            <person name="Berhane B."/>
            <person name="Beyene A."/>
            <person name="Bhattarai B."/>
            <person name="Biondokin D.V."/>
            <person name="Boone B.K."/>
            <person name="Burney S.Z."/>
            <person name="Cayanan J.T."/>
            <person name="Cesta G."/>
            <person name="Chang J."/>
            <person name="Chavez J."/>
            <person name="Chorbajian C."/>
            <person name="Christian S."/>
            <person name="Corns J.R."/>
            <person name="Corns N.R."/>
            <person name="Cowan J.T."/>
            <person name="Coyne C."/>
            <person name="Dadzie B."/>
            <person name="Datu D.V."/>
            <person name="Deng B.C."/>
            <person name="Der L."/>
            <person name="Dickerson K."/>
            <person name="Dozier E."/>
            <person name="Egbunine A.O."/>
            <person name="Farooq M."/>
            <person name="Fonge A.E."/>
            <person name="Ghomsi-Nono M.P."/>
            <person name="Giampietro H."/>
            <person name="Gunnison R.P."/>
            <person name="Han S.H."/>
            <person name="Hennigan A.J."/>
            <person name="Hong A.N."/>
            <person name="Ijomor E.C."/>
            <person name="Jalali A."/>
            <person name="Jamil T.Z."/>
            <person name="Jenkins C.R."/>
            <person name="Joseph M.A."/>
            <person name="Jowanowitch O.J."/>
            <person name="Kang D."/>
            <person name="Khan A."/>
            <person name="Khan Z.K."/>
            <person name="Kiewe T."/>
            <person name="Kjerulf A.B."/>
            <person name="Kolosey V."/>
            <person name="Kurup M."/>
            <person name="Lee V.H."/>
            <person name="Llontop-Maldonado V."/>
            <person name="Long P."/>
            <person name="Lu N."/>
            <person name="Majekodunmi A."/>
            <person name="Malik H.W."/>
            <person name="Marcellino S.C."/>
            <person name="Martinez L.A."/>
            <person name="Meher F.N."/>
            <person name="Michelin M.A."/>
            <person name="Mitchell K.G."/>
            <person name="Mullens W.J."/>
            <person name="Nwakama C."/>
            <person name="Nwosu F.T."/>
            <person name="Oboh E.C."/>
            <person name="Odujinrin O."/>
            <person name="Ogunsan O."/>
            <person name="O'Neill K."/>
            <person name="Oxlaj J.A."/>
            <person name="Patel A.K."/>
            <person name="Patel B.R."/>
            <person name="Pham Q."/>
            <person name="Porter J."/>
            <person name="Portes J."/>
            <person name="Prokopenko A."/>
            <person name="Quraishi M."/>
            <person name="Qureshi M."/>
            <person name="Rivera A."/>
            <person name="Rubalsky V."/>
            <person name="Saikali Y."/>
            <person name="Saqaf K."/>
            <person name="Saroya S.R."/>
            <person name="Seas A."/>
            <person name="Shadrick R.E."/>
            <person name="Sharda N."/>
            <person name="Sigindere M.T."/>
            <person name="Simbi V.G."/>
            <person name="Thuzar C."/>
            <person name="Tran K."/>
            <person name="Tran V.D."/>
            <person name="Trang W."/>
            <person name="Vaishnav N."/>
            <person name="Vuong K."/>
            <person name="Walker C."/>
            <person name="Wallace S.A."/>
            <person name="Warfield J.C."/>
            <person name="Wikina T."/>
            <person name="Wobbeking F.T."/>
            <person name="Worrent L.D."/>
            <person name="Yan T."/>
            <person name="Zehra A."/>
            <person name="Avazpour P."/>
            <person name="Kim F.M."/>
            <person name="Mason K."/>
            <person name="Nguyen D.A."/>
            <person name="Pettit S.M."/>
            <person name="Zhou O.J."/>
            <person name="Brissett D.L."/>
            <person name="Gualtieri C."/>
            <person name="Hufford T.M."/>
            <person name="Ko J.M."/>
            <person name="Novak J.K."/>
            <person name="Smith Z.M."/>
            <person name="Mayer-Bacon C."/>
            <person name="Erill I."/>
            <person name="Caruso S.M."/>
            <person name="Garlena R.A."/>
            <person name="Russell D.A."/>
            <person name="Pope W.H."/>
            <person name="Jacobs-Sera D."/>
            <person name="Hatfull G.F."/>
        </authorList>
    </citation>
    <scope>NUCLEOTIDE SEQUENCE [LARGE SCALE GENOMIC DNA]</scope>
</reference>
<evidence type="ECO:0000313" key="2">
    <source>
        <dbReference type="Proteomes" id="UP000683399"/>
    </source>
</evidence>